<reference evidence="2" key="1">
    <citation type="submission" date="2021-02" db="EMBL/GenBank/DDBJ databases">
        <authorList>
            <person name="Dougan E. K."/>
            <person name="Rhodes N."/>
            <person name="Thang M."/>
            <person name="Chan C."/>
        </authorList>
    </citation>
    <scope>NUCLEOTIDE SEQUENCE</scope>
</reference>
<feature type="compositionally biased region" description="Low complexity" evidence="1">
    <location>
        <begin position="1109"/>
        <end position="1118"/>
    </location>
</feature>
<feature type="region of interest" description="Disordered" evidence="1">
    <location>
        <begin position="1109"/>
        <end position="1134"/>
    </location>
</feature>
<dbReference type="Proteomes" id="UP000604046">
    <property type="component" value="Unassembled WGS sequence"/>
</dbReference>
<sequence>MVPCGISTMPGHRPRPDFCGWKRGEEKNSTARALRFNFAVGPQKTAIVCFGPGRARSHAFLFRALLLRQVAQRQAARPLGLCEVENAVERRTRNAGGLRRLGPWLPEGSAGNCLLRCDRQHAPPATRPAARRGGAQGWRRFVGPQSDQAVYSVGGGEWHAQAAAAARETLHEAPIGTAPETRASGGIAGSITLSRKWATLRALTDPSRRPPQPLRPVPQHVMNHHPAEEVALSKQQVADALRTSKRGSAAGLSGATVEFYKLLLDDEGALEAFTFVVNVAARAQAPPVALDALALSGLTALRKPQGGVRGIAGPRCPQRLVVLAAEVGGRWGEECQRFVRQLLRLRVQRAPATLRATAAQGWARRWWGLLSVAVQRAVASTALGVWTMPALPSSPDGVPLADVLELADFAGPSRLPSRAGSLEDLSPKLTGLGSGAHCHCHAPVHPDSARQTQAAGRGSPAQHLPCPPNAAGLVRSADCSPTGNIAKSRAGSWLARTGGAAPEVDVDGAAAPTPAGDVTPGFLPAAPPKQHDDVQATVGMPSSPAWQAAGPPRRAPPGERQSWLYVPRHEQAGPRWTELVATLQHAQPASPRALARLLHAIADLDAAEAGAQVSSRDASLASALLSLPDAPLPLAAALVLCADADGYVPAAAQATLLEGYGGVVAAAGAQALAADMRAVWETERPPECPPLPGPQRRSRGRRRARQHQRRRSPEGVAKLPQPETCARSVDGGAGAPTSAARPAAGVPVAAWEQLDAVDLQEELRHPVPTLQDVPPFMRSSVRGALVLALNHLRSAGDEDGATLRAWKLFLLAPRMLLARPAIKRGPGGREELLSRAAAFQQGEWIRLLREARQLPGAEDAAPEPNARQVLTAPALAPGTEQTYAALTDPARRPAVPRQPIPPDTLAHEPAEPVTLMSEPQSQHQRSFRNSTGSMGKKEQNLRKKNTPSGRERKDLRLQCNDLKQKLKDLQEKFDKLQQEHNLGLEANLALVQERDLLLKENKEKVDNLQQQKDDLEQQHDLLLKESKVNLAFLQERDLLLKENEELKSFQQALLKAHKERILELRSQKKDEVAKLEVDLRIQKADEITKAKEAIFAMRLEELQAAALQAAASSAAESQSPTTVVTPDKEPEDSD</sequence>
<accession>A0A812UVT1</accession>
<feature type="region of interest" description="Disordered" evidence="1">
    <location>
        <begin position="683"/>
        <end position="742"/>
    </location>
</feature>
<feature type="compositionally biased region" description="Polar residues" evidence="1">
    <location>
        <begin position="917"/>
        <end position="933"/>
    </location>
</feature>
<gene>
    <name evidence="2" type="ORF">SNAT2548_LOCUS33562</name>
</gene>
<evidence type="ECO:0000256" key="1">
    <source>
        <dbReference type="SAM" id="MobiDB-lite"/>
    </source>
</evidence>
<keyword evidence="3" id="KW-1185">Reference proteome</keyword>
<evidence type="ECO:0000313" key="2">
    <source>
        <dbReference type="EMBL" id="CAE7589129.1"/>
    </source>
</evidence>
<protein>
    <submittedName>
        <fullName evidence="2">Uncharacterized protein</fullName>
    </submittedName>
</protein>
<name>A0A812UVT1_9DINO</name>
<organism evidence="2 3">
    <name type="scientific">Symbiodinium natans</name>
    <dbReference type="NCBI Taxonomy" id="878477"/>
    <lineage>
        <taxon>Eukaryota</taxon>
        <taxon>Sar</taxon>
        <taxon>Alveolata</taxon>
        <taxon>Dinophyceae</taxon>
        <taxon>Suessiales</taxon>
        <taxon>Symbiodiniaceae</taxon>
        <taxon>Symbiodinium</taxon>
    </lineage>
</organism>
<dbReference type="AlphaFoldDB" id="A0A812UVT1"/>
<feature type="region of interest" description="Disordered" evidence="1">
    <location>
        <begin position="886"/>
        <end position="957"/>
    </location>
</feature>
<dbReference type="EMBL" id="CAJNDS010002764">
    <property type="protein sequence ID" value="CAE7589129.1"/>
    <property type="molecule type" value="Genomic_DNA"/>
</dbReference>
<evidence type="ECO:0000313" key="3">
    <source>
        <dbReference type="Proteomes" id="UP000604046"/>
    </source>
</evidence>
<feature type="compositionally biased region" description="Basic residues" evidence="1">
    <location>
        <begin position="696"/>
        <end position="710"/>
    </location>
</feature>
<comment type="caution">
    <text evidence="2">The sequence shown here is derived from an EMBL/GenBank/DDBJ whole genome shotgun (WGS) entry which is preliminary data.</text>
</comment>
<proteinExistence type="predicted"/>